<organism evidence="1 2">
    <name type="scientific">Trametes sanguinea</name>
    <dbReference type="NCBI Taxonomy" id="158606"/>
    <lineage>
        <taxon>Eukaryota</taxon>
        <taxon>Fungi</taxon>
        <taxon>Dikarya</taxon>
        <taxon>Basidiomycota</taxon>
        <taxon>Agaricomycotina</taxon>
        <taxon>Agaricomycetes</taxon>
        <taxon>Polyporales</taxon>
        <taxon>Polyporaceae</taxon>
        <taxon>Trametes</taxon>
    </lineage>
</organism>
<keyword evidence="2" id="KW-1185">Reference proteome</keyword>
<accession>A0ACC1PUX6</accession>
<evidence type="ECO:0000313" key="2">
    <source>
        <dbReference type="Proteomes" id="UP001144978"/>
    </source>
</evidence>
<comment type="caution">
    <text evidence="1">The sequence shown here is derived from an EMBL/GenBank/DDBJ whole genome shotgun (WGS) entry which is preliminary data.</text>
</comment>
<dbReference type="EMBL" id="JANSHE010001723">
    <property type="protein sequence ID" value="KAJ3001381.1"/>
    <property type="molecule type" value="Genomic_DNA"/>
</dbReference>
<dbReference type="Proteomes" id="UP001144978">
    <property type="component" value="Unassembled WGS sequence"/>
</dbReference>
<reference evidence="1" key="1">
    <citation type="submission" date="2022-08" db="EMBL/GenBank/DDBJ databases">
        <title>Genome Sequence of Pycnoporus sanguineus.</title>
        <authorList>
            <person name="Buettner E."/>
        </authorList>
    </citation>
    <scope>NUCLEOTIDE SEQUENCE</scope>
    <source>
        <strain evidence="1">CG-C14</strain>
    </source>
</reference>
<proteinExistence type="predicted"/>
<sequence length="468" mass="53086">MKRAPKVLLRSMRLAMAAMASERDAGRAQSGHDTASVPGPRFTDRYLLGGQLPELCGVQPGQLSPERMYHYGTIPIYGLHRPHSPYVQHNRGHGWLRARISDSPEERMFQRQWRDVRHLHDRDLISFRTGDSNKFITHARVKFADLLGTVQLRLRREGRVAVAALERENRRSGGLHSVNVLLVSLCDSLYVDDHQLIALSLPVEGFKRHVFEGYEIRAVIRSLYHKWIDPEVLVLGSESDMHAGIAVTRRLQDTGEVLSRLPRLPPDVSDPPIWRHQAIPQGGQRQRNGRDQTTNPNILLYVRNLTLDYGQDIFRHLPLRATSPSVAWKNVLRRRFSSLRSLTLCYLTMSDSLSYLTMILTGIYPKLESLSFHHVQVLHSSDFYGVQLSVETNWEPDVWVARGGAALRSGRSDSKVRVGVSRRELPDISGLELGGYAEMRSIVSSNKSTRGRPSYYLSYSGFVYTCAS</sequence>
<protein>
    <submittedName>
        <fullName evidence="1">Uncharacterized protein</fullName>
    </submittedName>
</protein>
<name>A0ACC1PUX6_9APHY</name>
<gene>
    <name evidence="1" type="ORF">NUW54_g6460</name>
</gene>
<evidence type="ECO:0000313" key="1">
    <source>
        <dbReference type="EMBL" id="KAJ3001381.1"/>
    </source>
</evidence>